<dbReference type="AlphaFoldDB" id="A0A9D1JP55"/>
<feature type="transmembrane region" description="Helical" evidence="1">
    <location>
        <begin position="6"/>
        <end position="30"/>
    </location>
</feature>
<reference evidence="2" key="2">
    <citation type="journal article" date="2021" name="PeerJ">
        <title>Extensive microbial diversity within the chicken gut microbiome revealed by metagenomics and culture.</title>
        <authorList>
            <person name="Gilroy R."/>
            <person name="Ravi A."/>
            <person name="Getino M."/>
            <person name="Pursley I."/>
            <person name="Horton D.L."/>
            <person name="Alikhan N.F."/>
            <person name="Baker D."/>
            <person name="Gharbi K."/>
            <person name="Hall N."/>
            <person name="Watson M."/>
            <person name="Adriaenssens E.M."/>
            <person name="Foster-Nyarko E."/>
            <person name="Jarju S."/>
            <person name="Secka A."/>
            <person name="Antonio M."/>
            <person name="Oren A."/>
            <person name="Chaudhuri R.R."/>
            <person name="La Ragione R."/>
            <person name="Hildebrand F."/>
            <person name="Pallen M.J."/>
        </authorList>
    </citation>
    <scope>NUCLEOTIDE SEQUENCE</scope>
    <source>
        <strain evidence="2">6276</strain>
    </source>
</reference>
<dbReference type="SUPFAM" id="SSF54523">
    <property type="entry name" value="Pili subunits"/>
    <property type="match status" value="1"/>
</dbReference>
<evidence type="ECO:0000313" key="3">
    <source>
        <dbReference type="Proteomes" id="UP000823928"/>
    </source>
</evidence>
<organism evidence="2 3">
    <name type="scientific">Candidatus Scatousia excrementigallinarum</name>
    <dbReference type="NCBI Taxonomy" id="2840935"/>
    <lineage>
        <taxon>Bacteria</taxon>
        <taxon>Candidatus Scatousia</taxon>
    </lineage>
</organism>
<keyword evidence="1" id="KW-0472">Membrane</keyword>
<evidence type="ECO:0000256" key="1">
    <source>
        <dbReference type="SAM" id="Phobius"/>
    </source>
</evidence>
<protein>
    <submittedName>
        <fullName evidence="2">Type II secretion system protein</fullName>
    </submittedName>
</protein>
<proteinExistence type="predicted"/>
<dbReference type="Proteomes" id="UP000823928">
    <property type="component" value="Unassembled WGS sequence"/>
</dbReference>
<keyword evidence="1" id="KW-1133">Transmembrane helix</keyword>
<dbReference type="InterPro" id="IPR045584">
    <property type="entry name" value="Pilin-like"/>
</dbReference>
<gene>
    <name evidence="2" type="ORF">IAC10_14090</name>
</gene>
<dbReference type="Pfam" id="PF07963">
    <property type="entry name" value="N_methyl"/>
    <property type="match status" value="1"/>
</dbReference>
<keyword evidence="1" id="KW-0812">Transmembrane</keyword>
<dbReference type="EMBL" id="DVIU01000288">
    <property type="protein sequence ID" value="HIS37731.1"/>
    <property type="molecule type" value="Genomic_DNA"/>
</dbReference>
<comment type="caution">
    <text evidence="2">The sequence shown here is derived from an EMBL/GenBank/DDBJ whole genome shotgun (WGS) entry which is preliminary data.</text>
</comment>
<dbReference type="InterPro" id="IPR012902">
    <property type="entry name" value="N_methyl_site"/>
</dbReference>
<reference evidence="2" key="1">
    <citation type="submission" date="2020-10" db="EMBL/GenBank/DDBJ databases">
        <authorList>
            <person name="Gilroy R."/>
        </authorList>
    </citation>
    <scope>NUCLEOTIDE SEQUENCE</scope>
    <source>
        <strain evidence="2">6276</strain>
    </source>
</reference>
<dbReference type="Gene3D" id="3.30.700.10">
    <property type="entry name" value="Glycoprotein, Type 4 Pilin"/>
    <property type="match status" value="1"/>
</dbReference>
<dbReference type="NCBIfam" id="TIGR02532">
    <property type="entry name" value="IV_pilin_GFxxxE"/>
    <property type="match status" value="1"/>
</dbReference>
<sequence length="229" mass="25773">MNKKAFTLAEVLITIVIIGMVCSMTLPALINKINMKHYIAQLKEDYSILSQAHNALAAESGTFAYSIEHCAKERNQSTRNSCFRDTFATKFKSIRTCEEPYSTDKKTSCFPEFSKIKHLNGTPASTNYLNISSSTIVLANGSVLLFYLDSATCDFDYEGQFNYKRCGWVTLDVNGLKKPNTFGKDIYILYVMDKAVKPLAYEFMAEFNRNGDCTPESNGYSCSSIYLIE</sequence>
<accession>A0A9D1JP55</accession>
<name>A0A9D1JP55_9BACT</name>
<evidence type="ECO:0000313" key="2">
    <source>
        <dbReference type="EMBL" id="HIS37731.1"/>
    </source>
</evidence>